<dbReference type="GO" id="GO:0022857">
    <property type="term" value="F:transmembrane transporter activity"/>
    <property type="evidence" value="ECO:0007669"/>
    <property type="project" value="InterPro"/>
</dbReference>
<organism evidence="8 9">
    <name type="scientific">Lentilactobacillus hilgardii (strain ATCC 8290 / DSM 20176 / CCUG 30140 / JCM 1155 / KCTC 3500 / NBRC 15886 / NCIMB 8040 / NRRL B-1843 / 9)</name>
    <dbReference type="NCBI Taxonomy" id="1423757"/>
    <lineage>
        <taxon>Bacteria</taxon>
        <taxon>Bacillati</taxon>
        <taxon>Bacillota</taxon>
        <taxon>Bacilli</taxon>
        <taxon>Lactobacillales</taxon>
        <taxon>Lactobacillaceae</taxon>
        <taxon>Lentilactobacillus</taxon>
    </lineage>
</organism>
<name>C0XIT1_LENH9</name>
<dbReference type="PANTHER" id="PTHR48020:SF12">
    <property type="entry name" value="PROTON MYO-INOSITOL COTRANSPORTER"/>
    <property type="match status" value="1"/>
</dbReference>
<dbReference type="AlphaFoldDB" id="C0XIT1"/>
<comment type="caution">
    <text evidence="8">The sequence shown here is derived from an EMBL/GenBank/DDBJ whole genome shotgun (WGS) entry which is preliminary data.</text>
</comment>
<dbReference type="EMBL" id="ACGP01000117">
    <property type="protein sequence ID" value="EEI24742.1"/>
    <property type="molecule type" value="Genomic_DNA"/>
</dbReference>
<keyword evidence="4 6" id="KW-1133">Transmembrane helix</keyword>
<evidence type="ECO:0000259" key="7">
    <source>
        <dbReference type="PROSITE" id="PS50850"/>
    </source>
</evidence>
<feature type="domain" description="Major facilitator superfamily (MFS) profile" evidence="7">
    <location>
        <begin position="1"/>
        <end position="65"/>
    </location>
</feature>
<evidence type="ECO:0000313" key="9">
    <source>
        <dbReference type="Proteomes" id="UP000003752"/>
    </source>
</evidence>
<keyword evidence="5 6" id="KW-0472">Membrane</keyword>
<dbReference type="PROSITE" id="PS50850">
    <property type="entry name" value="MFS"/>
    <property type="match status" value="1"/>
</dbReference>
<dbReference type="InterPro" id="IPR050814">
    <property type="entry name" value="Myo-inositol_Transporter"/>
</dbReference>
<evidence type="ECO:0000256" key="5">
    <source>
        <dbReference type="ARBA" id="ARBA00023136"/>
    </source>
</evidence>
<dbReference type="GO" id="GO:0005886">
    <property type="term" value="C:plasma membrane"/>
    <property type="evidence" value="ECO:0007669"/>
    <property type="project" value="UniProtKB-SubCell"/>
</dbReference>
<gene>
    <name evidence="8" type="ORF">HMPREF0519_1142</name>
</gene>
<dbReference type="Proteomes" id="UP000003752">
    <property type="component" value="Unassembled WGS sequence"/>
</dbReference>
<keyword evidence="2" id="KW-0813">Transport</keyword>
<dbReference type="Gene3D" id="1.20.1250.20">
    <property type="entry name" value="MFS general substrate transporter like domains"/>
    <property type="match status" value="1"/>
</dbReference>
<proteinExistence type="predicted"/>
<evidence type="ECO:0000256" key="2">
    <source>
        <dbReference type="ARBA" id="ARBA00022448"/>
    </source>
</evidence>
<sequence>MIVSGMLLSYVIDFLLKDLPENWAWRLMLGLAAVPAIILFFGVYKLPESPRFLVKSGRTACFKLY</sequence>
<reference evidence="8 9" key="1">
    <citation type="submission" date="2009-01" db="EMBL/GenBank/DDBJ databases">
        <authorList>
            <person name="Qin X."/>
            <person name="Bachman B."/>
            <person name="Battles P."/>
            <person name="Bell A."/>
            <person name="Bess C."/>
            <person name="Bickham C."/>
            <person name="Chaboub L."/>
            <person name="Chen D."/>
            <person name="Coyle M."/>
            <person name="Deiros D.R."/>
            <person name="Dinh H."/>
            <person name="Forbes L."/>
            <person name="Fowler G."/>
            <person name="Francisco L."/>
            <person name="Fu Q."/>
            <person name="Gubbala S."/>
            <person name="Hale W."/>
            <person name="Han Y."/>
            <person name="Hemphill L."/>
            <person name="Highlander S.K."/>
            <person name="Hirani K."/>
            <person name="Hogues M."/>
            <person name="Jackson L."/>
            <person name="Jakkamsetti A."/>
            <person name="Javaid M."/>
            <person name="Jiang H."/>
            <person name="Korchina V."/>
            <person name="Kovar C."/>
            <person name="Lara F."/>
            <person name="Lee S."/>
            <person name="Mata R."/>
            <person name="Mathew T."/>
            <person name="Moen C."/>
            <person name="Morales K."/>
            <person name="Munidasa M."/>
            <person name="Nazareth L."/>
            <person name="Ngo R."/>
            <person name="Nguyen L."/>
            <person name="Okwuonu G."/>
            <person name="Ongeri F."/>
            <person name="Patil S."/>
            <person name="Petrosino J."/>
            <person name="Pham C."/>
            <person name="Pham P."/>
            <person name="Pu L.-L."/>
            <person name="Puazo M."/>
            <person name="Raj R."/>
            <person name="Reid J."/>
            <person name="Rouhana J."/>
            <person name="Saada N."/>
            <person name="Shang Y."/>
            <person name="Simmons D."/>
            <person name="Thornton R."/>
            <person name="Warren J."/>
            <person name="Weissenberger G."/>
            <person name="Zhang J."/>
            <person name="Zhang L."/>
            <person name="Zhou C."/>
            <person name="Zhu D."/>
            <person name="Muzny D."/>
            <person name="Worley K."/>
            <person name="Gibbs R."/>
        </authorList>
    </citation>
    <scope>NUCLEOTIDE SEQUENCE [LARGE SCALE GENOMIC DNA]</scope>
    <source>
        <strain evidence="9">ATCC 8290 / DSM 20176 / CCUG 30140 / JCM 1155 / KCTC 3500 / NBRC 15886 / NCIMB 8040 / NRRL B-1843 / 9</strain>
    </source>
</reference>
<keyword evidence="9" id="KW-1185">Reference proteome</keyword>
<feature type="transmembrane region" description="Helical" evidence="6">
    <location>
        <begin position="23"/>
        <end position="44"/>
    </location>
</feature>
<dbReference type="InterPro" id="IPR036259">
    <property type="entry name" value="MFS_trans_sf"/>
</dbReference>
<dbReference type="HOGENOM" id="CLU_2844260_0_0_9"/>
<evidence type="ECO:0000256" key="4">
    <source>
        <dbReference type="ARBA" id="ARBA00022989"/>
    </source>
</evidence>
<dbReference type="PANTHER" id="PTHR48020">
    <property type="entry name" value="PROTON MYO-INOSITOL COTRANSPORTER"/>
    <property type="match status" value="1"/>
</dbReference>
<evidence type="ECO:0000256" key="3">
    <source>
        <dbReference type="ARBA" id="ARBA00022692"/>
    </source>
</evidence>
<keyword evidence="3 6" id="KW-0812">Transmembrane</keyword>
<dbReference type="InterPro" id="IPR020846">
    <property type="entry name" value="MFS_dom"/>
</dbReference>
<protein>
    <recommendedName>
        <fullName evidence="7">Major facilitator superfamily (MFS) profile domain-containing protein</fullName>
    </recommendedName>
</protein>
<evidence type="ECO:0000256" key="6">
    <source>
        <dbReference type="SAM" id="Phobius"/>
    </source>
</evidence>
<dbReference type="Pfam" id="PF00083">
    <property type="entry name" value="Sugar_tr"/>
    <property type="match status" value="1"/>
</dbReference>
<dbReference type="SUPFAM" id="SSF103473">
    <property type="entry name" value="MFS general substrate transporter"/>
    <property type="match status" value="1"/>
</dbReference>
<comment type="subcellular location">
    <subcellularLocation>
        <location evidence="1">Cell membrane</location>
        <topology evidence="1">Multi-pass membrane protein</topology>
    </subcellularLocation>
</comment>
<accession>C0XIT1</accession>
<dbReference type="InterPro" id="IPR005828">
    <property type="entry name" value="MFS_sugar_transport-like"/>
</dbReference>
<evidence type="ECO:0000256" key="1">
    <source>
        <dbReference type="ARBA" id="ARBA00004651"/>
    </source>
</evidence>
<evidence type="ECO:0000313" key="8">
    <source>
        <dbReference type="EMBL" id="EEI24742.1"/>
    </source>
</evidence>